<evidence type="ECO:0008006" key="4">
    <source>
        <dbReference type="Google" id="ProtNLM"/>
    </source>
</evidence>
<evidence type="ECO:0000313" key="3">
    <source>
        <dbReference type="Proteomes" id="UP001153076"/>
    </source>
</evidence>
<dbReference type="OrthoDB" id="1749483at2759"/>
<comment type="caution">
    <text evidence="2">The sequence shown here is derived from an EMBL/GenBank/DDBJ whole genome shotgun (WGS) entry which is preliminary data.</text>
</comment>
<feature type="compositionally biased region" description="Basic and acidic residues" evidence="1">
    <location>
        <begin position="71"/>
        <end position="91"/>
    </location>
</feature>
<protein>
    <recommendedName>
        <fullName evidence="4">RRM domain-containing protein</fullName>
    </recommendedName>
</protein>
<evidence type="ECO:0000256" key="1">
    <source>
        <dbReference type="SAM" id="MobiDB-lite"/>
    </source>
</evidence>
<gene>
    <name evidence="2" type="ORF">Cgig2_017611</name>
</gene>
<accession>A0A9Q1GPV7</accession>
<dbReference type="GO" id="GO:0003676">
    <property type="term" value="F:nucleic acid binding"/>
    <property type="evidence" value="ECO:0007669"/>
    <property type="project" value="InterPro"/>
</dbReference>
<dbReference type="SUPFAM" id="SSF54928">
    <property type="entry name" value="RNA-binding domain, RBD"/>
    <property type="match status" value="1"/>
</dbReference>
<dbReference type="InterPro" id="IPR012677">
    <property type="entry name" value="Nucleotide-bd_a/b_plait_sf"/>
</dbReference>
<evidence type="ECO:0000313" key="2">
    <source>
        <dbReference type="EMBL" id="KAJ8422483.1"/>
    </source>
</evidence>
<keyword evidence="3" id="KW-1185">Reference proteome</keyword>
<reference evidence="2" key="1">
    <citation type="submission" date="2022-04" db="EMBL/GenBank/DDBJ databases">
        <title>Carnegiea gigantea Genome sequencing and assembly v2.</title>
        <authorList>
            <person name="Copetti D."/>
            <person name="Sanderson M.J."/>
            <person name="Burquez A."/>
            <person name="Wojciechowski M.F."/>
        </authorList>
    </citation>
    <scope>NUCLEOTIDE SEQUENCE</scope>
    <source>
        <strain evidence="2">SGP5-SGP5p</strain>
        <tissue evidence="2">Aerial part</tissue>
    </source>
</reference>
<feature type="compositionally biased region" description="Basic and acidic residues" evidence="1">
    <location>
        <begin position="282"/>
        <end position="291"/>
    </location>
</feature>
<dbReference type="AlphaFoldDB" id="A0A9Q1GPV7"/>
<name>A0A9Q1GPV7_9CARY</name>
<dbReference type="Proteomes" id="UP001153076">
    <property type="component" value="Unassembled WGS sequence"/>
</dbReference>
<dbReference type="Gene3D" id="3.30.70.330">
    <property type="match status" value="1"/>
</dbReference>
<feature type="region of interest" description="Disordered" evidence="1">
    <location>
        <begin position="71"/>
        <end position="97"/>
    </location>
</feature>
<feature type="region of interest" description="Disordered" evidence="1">
    <location>
        <begin position="272"/>
        <end position="291"/>
    </location>
</feature>
<organism evidence="2 3">
    <name type="scientific">Carnegiea gigantea</name>
    <dbReference type="NCBI Taxonomy" id="171969"/>
    <lineage>
        <taxon>Eukaryota</taxon>
        <taxon>Viridiplantae</taxon>
        <taxon>Streptophyta</taxon>
        <taxon>Embryophyta</taxon>
        <taxon>Tracheophyta</taxon>
        <taxon>Spermatophyta</taxon>
        <taxon>Magnoliopsida</taxon>
        <taxon>eudicotyledons</taxon>
        <taxon>Gunneridae</taxon>
        <taxon>Pentapetalae</taxon>
        <taxon>Caryophyllales</taxon>
        <taxon>Cactineae</taxon>
        <taxon>Cactaceae</taxon>
        <taxon>Cactoideae</taxon>
        <taxon>Echinocereeae</taxon>
        <taxon>Carnegiea</taxon>
    </lineage>
</organism>
<dbReference type="EMBL" id="JAKOGI010002244">
    <property type="protein sequence ID" value="KAJ8422483.1"/>
    <property type="molecule type" value="Genomic_DNA"/>
</dbReference>
<sequence length="291" mass="33797">MRENQERARKTGERREYSVFVYSLPTELDRHGLQGIFQRAGQVIDTYIPQRKTRRSNVRFGFVRTETQRAWRREEKQPLEPNNKDTDDRPSQESQLHNRTLVGEINEDFEEWLCRSLVCTTEEPRDLVTLASAVNNGYGLCSKICALSSFKLILTFPTMEQMEEAFTNHEELDLWFSNIKKWSTYDSCESRKVWLEVFGVPPRGWCWENFNKIASLWEGYRLMIRELGPAVQMAHIDHGPLINPPLEEMDSNDEVLGFDDLMENLDATNGLAQSNTKLTDPSLRDQGRDAA</sequence>
<proteinExistence type="predicted"/>
<dbReference type="InterPro" id="IPR035979">
    <property type="entry name" value="RBD_domain_sf"/>
</dbReference>